<evidence type="ECO:0000313" key="3">
    <source>
        <dbReference type="EMBL" id="MDO6452173.1"/>
    </source>
</evidence>
<accession>A0AAW7XD54</accession>
<keyword evidence="1" id="KW-0129">CBS domain</keyword>
<protein>
    <submittedName>
        <fullName evidence="3">CBS domain-containing protein</fullName>
    </submittedName>
</protein>
<evidence type="ECO:0000313" key="4">
    <source>
        <dbReference type="Proteomes" id="UP001169862"/>
    </source>
</evidence>
<dbReference type="Gene3D" id="3.10.580.10">
    <property type="entry name" value="CBS-domain"/>
    <property type="match status" value="1"/>
</dbReference>
<sequence length="199" mass="22194">MLKDFRQVRLQDIADVSEVVTPKIISEQITLASPAEKVMTDFNRVMPITASKNMQVDNALQLMKTQHVRLLLATNDQGEFVGIITAREILGRNVMAYMKSNDIPREDVLIKHVMIAKSRLKALTMEQARQVKIGDVMETLKGSGEQHVLVVDNATSTKKICGIVSASDISRQLKVGFDVLYEAKSFADIEQIVTHGRTI</sequence>
<feature type="domain" description="CBS" evidence="2">
    <location>
        <begin position="39"/>
        <end position="103"/>
    </location>
</feature>
<dbReference type="InterPro" id="IPR000644">
    <property type="entry name" value="CBS_dom"/>
</dbReference>
<evidence type="ECO:0000256" key="1">
    <source>
        <dbReference type="PROSITE-ProRule" id="PRU00703"/>
    </source>
</evidence>
<dbReference type="Proteomes" id="UP001169862">
    <property type="component" value="Unassembled WGS sequence"/>
</dbReference>
<dbReference type="AlphaFoldDB" id="A0AAW7XD54"/>
<dbReference type="InterPro" id="IPR046342">
    <property type="entry name" value="CBS_dom_sf"/>
</dbReference>
<organism evidence="3 4">
    <name type="scientific">Neptunomonas phycophila</name>
    <dbReference type="NCBI Taxonomy" id="1572645"/>
    <lineage>
        <taxon>Bacteria</taxon>
        <taxon>Pseudomonadati</taxon>
        <taxon>Pseudomonadota</taxon>
        <taxon>Gammaproteobacteria</taxon>
        <taxon>Oceanospirillales</taxon>
        <taxon>Oceanospirillaceae</taxon>
        <taxon>Neptunomonas</taxon>
    </lineage>
</organism>
<proteinExistence type="predicted"/>
<dbReference type="PROSITE" id="PS51371">
    <property type="entry name" value="CBS"/>
    <property type="match status" value="2"/>
</dbReference>
<reference evidence="3" key="1">
    <citation type="submission" date="2023-07" db="EMBL/GenBank/DDBJ databases">
        <title>Genome content predicts the carbon catabolic preferences of heterotrophic bacteria.</title>
        <authorList>
            <person name="Gralka M."/>
        </authorList>
    </citation>
    <scope>NUCLEOTIDE SEQUENCE</scope>
    <source>
        <strain evidence="3">I2M16</strain>
    </source>
</reference>
<dbReference type="Pfam" id="PF00571">
    <property type="entry name" value="CBS"/>
    <property type="match status" value="1"/>
</dbReference>
<dbReference type="RefSeq" id="WP_277251958.1">
    <property type="nucleotide sequence ID" value="NZ_JALRCW010000012.1"/>
</dbReference>
<dbReference type="EMBL" id="JAUOPG010000001">
    <property type="protein sequence ID" value="MDO6452173.1"/>
    <property type="molecule type" value="Genomic_DNA"/>
</dbReference>
<dbReference type="SUPFAM" id="SSF54631">
    <property type="entry name" value="CBS-domain pair"/>
    <property type="match status" value="1"/>
</dbReference>
<feature type="domain" description="CBS" evidence="2">
    <location>
        <begin position="114"/>
        <end position="179"/>
    </location>
</feature>
<gene>
    <name evidence="3" type="ORF">Q4490_01220</name>
</gene>
<evidence type="ECO:0000259" key="2">
    <source>
        <dbReference type="PROSITE" id="PS51371"/>
    </source>
</evidence>
<comment type="caution">
    <text evidence="3">The sequence shown here is derived from an EMBL/GenBank/DDBJ whole genome shotgun (WGS) entry which is preliminary data.</text>
</comment>
<name>A0AAW7XD54_9GAMM</name>